<keyword evidence="5" id="KW-1185">Reference proteome</keyword>
<keyword evidence="1 4" id="KW-0808">Transferase</keyword>
<evidence type="ECO:0000313" key="4">
    <source>
        <dbReference type="EMBL" id="NEV61114.1"/>
    </source>
</evidence>
<proteinExistence type="predicted"/>
<feature type="domain" description="Glycosyltransferase subfamily 4-like N-terminal" evidence="3">
    <location>
        <begin position="17"/>
        <end position="203"/>
    </location>
</feature>
<dbReference type="Pfam" id="PF13439">
    <property type="entry name" value="Glyco_transf_4"/>
    <property type="match status" value="1"/>
</dbReference>
<dbReference type="Gene3D" id="3.40.50.2000">
    <property type="entry name" value="Glycogen Phosphorylase B"/>
    <property type="match status" value="2"/>
</dbReference>
<dbReference type="EMBL" id="JAAIJQ010000008">
    <property type="protein sequence ID" value="NEV61114.1"/>
    <property type="molecule type" value="Genomic_DNA"/>
</dbReference>
<dbReference type="InterPro" id="IPR028098">
    <property type="entry name" value="Glyco_trans_4-like_N"/>
</dbReference>
<reference evidence="4 5" key="1">
    <citation type="submission" date="2020-02" db="EMBL/GenBank/DDBJ databases">
        <title>Genome sequences of Thiorhodococcus mannitoliphagus and Thiorhodococcus minor, purple sulfur photosynthetic bacteria in the gammaproteobacterial family, Chromatiaceae.</title>
        <authorList>
            <person name="Aviles F.A."/>
            <person name="Meyer T.E."/>
            <person name="Kyndt J.A."/>
        </authorList>
    </citation>
    <scope>NUCLEOTIDE SEQUENCE [LARGE SCALE GENOMIC DNA]</scope>
    <source>
        <strain evidence="4 5">DSM 11518</strain>
    </source>
</reference>
<dbReference type="CDD" id="cd03809">
    <property type="entry name" value="GT4_MtfB-like"/>
    <property type="match status" value="1"/>
</dbReference>
<comment type="caution">
    <text evidence="4">The sequence shown here is derived from an EMBL/GenBank/DDBJ whole genome shotgun (WGS) entry which is preliminary data.</text>
</comment>
<dbReference type="Proteomes" id="UP000483379">
    <property type="component" value="Unassembled WGS sequence"/>
</dbReference>
<protein>
    <submittedName>
        <fullName evidence="4">Glycosyltransferase family 4 protein</fullName>
    </submittedName>
</protein>
<dbReference type="AlphaFoldDB" id="A0A6M0JVN5"/>
<dbReference type="GO" id="GO:0009103">
    <property type="term" value="P:lipopolysaccharide biosynthetic process"/>
    <property type="evidence" value="ECO:0007669"/>
    <property type="project" value="TreeGrafter"/>
</dbReference>
<feature type="domain" description="Glycosyl transferase family 1" evidence="2">
    <location>
        <begin position="225"/>
        <end position="380"/>
    </location>
</feature>
<organism evidence="4 5">
    <name type="scientific">Thiorhodococcus minor</name>
    <dbReference type="NCBI Taxonomy" id="57489"/>
    <lineage>
        <taxon>Bacteria</taxon>
        <taxon>Pseudomonadati</taxon>
        <taxon>Pseudomonadota</taxon>
        <taxon>Gammaproteobacteria</taxon>
        <taxon>Chromatiales</taxon>
        <taxon>Chromatiaceae</taxon>
        <taxon>Thiorhodococcus</taxon>
    </lineage>
</organism>
<accession>A0A6M0JVN5</accession>
<dbReference type="PANTHER" id="PTHR46401">
    <property type="entry name" value="GLYCOSYLTRANSFERASE WBBK-RELATED"/>
    <property type="match status" value="1"/>
</dbReference>
<evidence type="ECO:0000259" key="3">
    <source>
        <dbReference type="Pfam" id="PF13439"/>
    </source>
</evidence>
<dbReference type="SUPFAM" id="SSF53756">
    <property type="entry name" value="UDP-Glycosyltransferase/glycogen phosphorylase"/>
    <property type="match status" value="1"/>
</dbReference>
<dbReference type="InterPro" id="IPR001296">
    <property type="entry name" value="Glyco_trans_1"/>
</dbReference>
<dbReference type="RefSeq" id="WP_164451163.1">
    <property type="nucleotide sequence ID" value="NZ_JAAIJQ010000008.1"/>
</dbReference>
<evidence type="ECO:0000313" key="5">
    <source>
        <dbReference type="Proteomes" id="UP000483379"/>
    </source>
</evidence>
<evidence type="ECO:0000259" key="2">
    <source>
        <dbReference type="Pfam" id="PF00534"/>
    </source>
</evidence>
<sequence>MRLLVDLQACQSISRLGGIGRYSLDLATAMARHAGGHELRILLSDLLPDSIPGLYRHFSQLLPRHQIQVLQLPGPVAESNPANLPRARAAELIREACIHRLQPDIVHVASLFEGFLDDVACSVGELVPGDTTVVTLYDLIPLMAQEQYLATPSTRGHYFRKLDSLKRAGGLLAISEFSRRQCIDALDIAPERVVNIAAGVDPKFRPLALPPDRIAALRDRYGIRDRFALFAGSFDSRKNHARLIQAYARVPRDLRHGRQLVIIGNGWQGLYQELSRLGEAAGLGEHELVFTGHVSDQELLELYNLCELFVFPSLSEGYGLPVLEAMACGIPVIASNTTSIPEVVGRQDALFDPYCVDAIAAKIAQALEDAGFRRALAEHGLAQSRHFTWDAVAKRAWEAIEVRHDKTGTAPKPAPGALETDRIEALRKLELGRIGRARVRARIAAALAANDRCLIETSPAVRRIGWITPWGGNGAIARDAKALMGDKLPECRILAPENLTEDLLDASNVTACWSPRASDLRALACSVATQELDTLVVHIHDELFLPQPLAGFLREMIATGRRLYLMLHAISEPLAPSLIDSLGLCDGLFARSRQAEAALAQHGIAQLAGLEDGQLADALWDRLAGRHRA</sequence>
<dbReference type="Pfam" id="PF00534">
    <property type="entry name" value="Glycos_transf_1"/>
    <property type="match status" value="1"/>
</dbReference>
<evidence type="ECO:0000256" key="1">
    <source>
        <dbReference type="ARBA" id="ARBA00022679"/>
    </source>
</evidence>
<name>A0A6M0JVN5_9GAMM</name>
<dbReference type="PANTHER" id="PTHR46401:SF2">
    <property type="entry name" value="GLYCOSYLTRANSFERASE WBBK-RELATED"/>
    <property type="match status" value="1"/>
</dbReference>
<dbReference type="GO" id="GO:0016757">
    <property type="term" value="F:glycosyltransferase activity"/>
    <property type="evidence" value="ECO:0007669"/>
    <property type="project" value="InterPro"/>
</dbReference>
<gene>
    <name evidence="4" type="ORF">G3446_04225</name>
</gene>